<dbReference type="InterPro" id="IPR017866">
    <property type="entry name" value="Succ-CoA_synthase_bsu_CS"/>
</dbReference>
<sequence length="370" mass="40550">MKIHEYQAKEIFREGKIPTPQSIMAETPEEAQKAALTINKPVAIKSQVLIGGRGKAGGIKFAENPPEAYQITETLLGSDIRGETVQKVLVEEMLDIQDEFYLSVAVDRSARKPIIMASKSGGVDIEEVAHKTPEKIFKYYLDPLDEFMPYQAREIARKMGVTNDLISSVGGIIWKLYQIFKKYDANIAEINPLVLTSKGIIAADAKLDIDDDSLYRHRDLARFKTEPSDEFAYVKLDGDIAVIGNGAGLTLTGMDMLKLYGGKPATFLDIGGGASQENIARALNLVISNPQVKVVFLNVLGGITRADDVANGVISVLEETKREIPLVIRLTGTNEEEGQRILTEAGVSYETSMEAAARKAVELCNELSKN</sequence>
<dbReference type="GO" id="GO:0004776">
    <property type="term" value="F:succinate-CoA ligase (GDP-forming) activity"/>
    <property type="evidence" value="ECO:0007669"/>
    <property type="project" value="RHEA"/>
</dbReference>
<keyword evidence="5 6" id="KW-0067">ATP-binding</keyword>
<dbReference type="GO" id="GO:0042709">
    <property type="term" value="C:succinate-CoA ligase complex"/>
    <property type="evidence" value="ECO:0007669"/>
    <property type="project" value="TreeGrafter"/>
</dbReference>
<feature type="binding site" evidence="5">
    <location>
        <position position="204"/>
    </location>
    <ligand>
        <name>Mg(2+)</name>
        <dbReference type="ChEBI" id="CHEBI:18420"/>
    </ligand>
</feature>
<evidence type="ECO:0000259" key="7">
    <source>
        <dbReference type="PROSITE" id="PS50975"/>
    </source>
</evidence>
<feature type="binding site" evidence="5">
    <location>
        <begin position="302"/>
        <end position="304"/>
    </location>
    <ligand>
        <name>substrate</name>
        <note>ligand shared with subunit alpha</note>
    </ligand>
</feature>
<comment type="catalytic activity">
    <reaction evidence="5">
        <text>GTP + succinate + CoA = succinyl-CoA + GDP + phosphate</text>
        <dbReference type="Rhea" id="RHEA:22120"/>
        <dbReference type="ChEBI" id="CHEBI:30031"/>
        <dbReference type="ChEBI" id="CHEBI:37565"/>
        <dbReference type="ChEBI" id="CHEBI:43474"/>
        <dbReference type="ChEBI" id="CHEBI:57287"/>
        <dbReference type="ChEBI" id="CHEBI:57292"/>
        <dbReference type="ChEBI" id="CHEBI:58189"/>
    </reaction>
</comment>
<feature type="binding site" evidence="5">
    <location>
        <position position="91"/>
    </location>
    <ligand>
        <name>ATP</name>
        <dbReference type="ChEBI" id="CHEBI:30616"/>
    </ligand>
</feature>
<keyword evidence="5" id="KW-0816">Tricarboxylic acid cycle</keyword>
<comment type="catalytic activity">
    <reaction evidence="5">
        <text>succinate + ATP + CoA = succinyl-CoA + ADP + phosphate</text>
        <dbReference type="Rhea" id="RHEA:17661"/>
        <dbReference type="ChEBI" id="CHEBI:30031"/>
        <dbReference type="ChEBI" id="CHEBI:30616"/>
        <dbReference type="ChEBI" id="CHEBI:43474"/>
        <dbReference type="ChEBI" id="CHEBI:57287"/>
        <dbReference type="ChEBI" id="CHEBI:57292"/>
        <dbReference type="ChEBI" id="CHEBI:456216"/>
        <dbReference type="EC" id="6.2.1.5"/>
    </reaction>
</comment>
<dbReference type="SUPFAM" id="SSF56059">
    <property type="entry name" value="Glutathione synthetase ATP-binding domain-like"/>
    <property type="match status" value="1"/>
</dbReference>
<dbReference type="PANTHER" id="PTHR11815">
    <property type="entry name" value="SUCCINYL-COA SYNTHETASE BETA CHAIN"/>
    <property type="match status" value="1"/>
</dbReference>
<feature type="binding site" evidence="5">
    <location>
        <begin position="52"/>
        <end position="54"/>
    </location>
    <ligand>
        <name>ATP</name>
        <dbReference type="ChEBI" id="CHEBI:30616"/>
    </ligand>
</feature>
<evidence type="ECO:0000256" key="3">
    <source>
        <dbReference type="ARBA" id="ARBA00022741"/>
    </source>
</evidence>
<dbReference type="InterPro" id="IPR013815">
    <property type="entry name" value="ATP_grasp_subdomain_1"/>
</dbReference>
<dbReference type="GO" id="GO:0000287">
    <property type="term" value="F:magnesium ion binding"/>
    <property type="evidence" value="ECO:0007669"/>
    <property type="project" value="UniProtKB-UniRule"/>
</dbReference>
<comment type="cofactor">
    <cofactor evidence="5">
        <name>Mg(2+)</name>
        <dbReference type="ChEBI" id="CHEBI:18420"/>
    </cofactor>
    <text evidence="5">Binds 1 Mg(2+) ion per subunit.</text>
</comment>
<feature type="binding site" evidence="5">
    <location>
        <position position="45"/>
    </location>
    <ligand>
        <name>ATP</name>
        <dbReference type="ChEBI" id="CHEBI:30616"/>
    </ligand>
</feature>
<dbReference type="NCBIfam" id="NF001913">
    <property type="entry name" value="PRK00696.1"/>
    <property type="match status" value="1"/>
</dbReference>
<dbReference type="InterPro" id="IPR013650">
    <property type="entry name" value="ATP-grasp_succ-CoA_synth-type"/>
</dbReference>
<evidence type="ECO:0000256" key="1">
    <source>
        <dbReference type="ARBA" id="ARBA00022598"/>
    </source>
</evidence>
<dbReference type="HAMAP" id="MF_00558">
    <property type="entry name" value="Succ_CoA_beta"/>
    <property type="match status" value="1"/>
</dbReference>
<comment type="caution">
    <text evidence="8">The sequence shown here is derived from an EMBL/GenBank/DDBJ whole genome shotgun (WGS) entry which is preliminary data.</text>
</comment>
<evidence type="ECO:0000256" key="6">
    <source>
        <dbReference type="PROSITE-ProRule" id="PRU00409"/>
    </source>
</evidence>
<dbReference type="SUPFAM" id="SSF52210">
    <property type="entry name" value="Succinyl-CoA synthetase domains"/>
    <property type="match status" value="1"/>
</dbReference>
<dbReference type="PROSITE" id="PS50975">
    <property type="entry name" value="ATP_GRASP"/>
    <property type="match status" value="1"/>
</dbReference>
<accession>K2R0S6</accession>
<dbReference type="InterPro" id="IPR005809">
    <property type="entry name" value="Succ_CoA_ligase-like_bsu"/>
</dbReference>
<comment type="subunit">
    <text evidence="5">Heterotetramer of two alpha and two beta subunits.</text>
</comment>
<dbReference type="PROSITE" id="PS01217">
    <property type="entry name" value="SUCCINYL_COA_LIG_3"/>
    <property type="match status" value="1"/>
</dbReference>
<dbReference type="InterPro" id="IPR016102">
    <property type="entry name" value="Succinyl-CoA_synth-like"/>
</dbReference>
<dbReference type="Proteomes" id="UP000007360">
    <property type="component" value="Unassembled WGS sequence"/>
</dbReference>
<dbReference type="GO" id="GO:0006104">
    <property type="term" value="P:succinyl-CoA metabolic process"/>
    <property type="evidence" value="ECO:0007669"/>
    <property type="project" value="TreeGrafter"/>
</dbReference>
<evidence type="ECO:0000256" key="4">
    <source>
        <dbReference type="ARBA" id="ARBA00022842"/>
    </source>
</evidence>
<dbReference type="RefSeq" id="WP_004030082.1">
    <property type="nucleotide sequence ID" value="NZ_AMPO01000003.1"/>
</dbReference>
<dbReference type="PANTHER" id="PTHR11815:SF10">
    <property type="entry name" value="SUCCINATE--COA LIGASE [GDP-FORMING] SUBUNIT BETA, MITOCHONDRIAL"/>
    <property type="match status" value="1"/>
</dbReference>
<organism evidence="8 9">
    <name type="scientific">Methanobacterium formicicum (strain DSM 3637 / PP1)</name>
    <dbReference type="NCBI Taxonomy" id="1204725"/>
    <lineage>
        <taxon>Archaea</taxon>
        <taxon>Methanobacteriati</taxon>
        <taxon>Methanobacteriota</taxon>
        <taxon>Methanomada group</taxon>
        <taxon>Methanobacteria</taxon>
        <taxon>Methanobacteriales</taxon>
        <taxon>Methanobacteriaceae</taxon>
        <taxon>Methanobacterium</taxon>
    </lineage>
</organism>
<evidence type="ECO:0000313" key="9">
    <source>
        <dbReference type="Proteomes" id="UP000007360"/>
    </source>
</evidence>
<dbReference type="Gene3D" id="3.40.50.261">
    <property type="entry name" value="Succinyl-CoA synthetase domains"/>
    <property type="match status" value="1"/>
</dbReference>
<dbReference type="EC" id="6.2.1.5" evidence="5"/>
<evidence type="ECO:0000256" key="5">
    <source>
        <dbReference type="HAMAP-Rule" id="MF_00558"/>
    </source>
</evidence>
<dbReference type="FunFam" id="3.30.470.20:FF:000002">
    <property type="entry name" value="Succinate--CoA ligase [ADP-forming] subunit beta"/>
    <property type="match status" value="1"/>
</dbReference>
<name>K2R0S6_METFP</name>
<dbReference type="Pfam" id="PF08442">
    <property type="entry name" value="ATP-grasp_2"/>
    <property type="match status" value="1"/>
</dbReference>
<dbReference type="PIRSF" id="PIRSF001554">
    <property type="entry name" value="SucCS_beta"/>
    <property type="match status" value="1"/>
</dbReference>
<evidence type="ECO:0000313" key="8">
    <source>
        <dbReference type="EMBL" id="EKF86143.1"/>
    </source>
</evidence>
<dbReference type="PATRIC" id="fig|1204725.3.peg.859"/>
<dbReference type="OrthoDB" id="146449at2157"/>
<dbReference type="Gene3D" id="3.30.470.20">
    <property type="entry name" value="ATP-grasp fold, B domain"/>
    <property type="match status" value="1"/>
</dbReference>
<dbReference type="UniPathway" id="UPA00223">
    <property type="reaction ID" value="UER00999"/>
</dbReference>
<feature type="binding site" evidence="5">
    <location>
        <position position="191"/>
    </location>
    <ligand>
        <name>Mg(2+)</name>
        <dbReference type="ChEBI" id="CHEBI:18420"/>
    </ligand>
</feature>
<evidence type="ECO:0000256" key="2">
    <source>
        <dbReference type="ARBA" id="ARBA00022723"/>
    </source>
</evidence>
<dbReference type="AlphaFoldDB" id="K2R0S6"/>
<dbReference type="GO" id="GO:0006099">
    <property type="term" value="P:tricarboxylic acid cycle"/>
    <property type="evidence" value="ECO:0007669"/>
    <property type="project" value="UniProtKB-UniRule"/>
</dbReference>
<feature type="binding site" evidence="5">
    <location>
        <position position="94"/>
    </location>
    <ligand>
        <name>ATP</name>
        <dbReference type="ChEBI" id="CHEBI:30616"/>
    </ligand>
</feature>
<protein>
    <recommendedName>
        <fullName evidence="5">Succinate--CoA ligase [ADP-forming] subunit beta</fullName>
        <ecNumber evidence="5">6.2.1.5</ecNumber>
    </recommendedName>
    <alternativeName>
        <fullName evidence="5">Succinyl-CoA synthetase subunit beta</fullName>
        <shortName evidence="5">SCS-beta</shortName>
    </alternativeName>
</protein>
<keyword evidence="2 5" id="KW-0479">Metal-binding</keyword>
<dbReference type="GO" id="GO:0005524">
    <property type="term" value="F:ATP binding"/>
    <property type="evidence" value="ECO:0007669"/>
    <property type="project" value="UniProtKB-UniRule"/>
</dbReference>
<dbReference type="Pfam" id="PF00549">
    <property type="entry name" value="Ligase_CoA"/>
    <property type="match status" value="1"/>
</dbReference>
<comment type="pathway">
    <text evidence="5">Carbohydrate metabolism; tricarboxylic acid cycle; succinate from succinyl-CoA (ligase route): step 1/1.</text>
</comment>
<dbReference type="Gene3D" id="3.30.1490.20">
    <property type="entry name" value="ATP-grasp fold, A domain"/>
    <property type="match status" value="1"/>
</dbReference>
<keyword evidence="9" id="KW-1185">Reference proteome</keyword>
<feature type="domain" description="ATP-grasp" evidence="7">
    <location>
        <begin position="9"/>
        <end position="220"/>
    </location>
</feature>
<dbReference type="NCBIfam" id="TIGR01016">
    <property type="entry name" value="sucCoAbeta"/>
    <property type="match status" value="1"/>
</dbReference>
<proteinExistence type="inferred from homology"/>
<keyword evidence="1 5" id="KW-0436">Ligase</keyword>
<feature type="binding site" evidence="5">
    <location>
        <position position="245"/>
    </location>
    <ligand>
        <name>substrate</name>
        <note>ligand shared with subunit alpha</note>
    </ligand>
</feature>
<dbReference type="EMBL" id="AMPO01000003">
    <property type="protein sequence ID" value="EKF86143.1"/>
    <property type="molecule type" value="Genomic_DNA"/>
</dbReference>
<dbReference type="GO" id="GO:0004775">
    <property type="term" value="F:succinate-CoA ligase (ADP-forming) activity"/>
    <property type="evidence" value="ECO:0007669"/>
    <property type="project" value="UniProtKB-UniRule"/>
</dbReference>
<keyword evidence="4 5" id="KW-0460">Magnesium</keyword>
<reference evidence="8 9" key="1">
    <citation type="journal article" date="2012" name="J. Bacteriol.">
        <title>Draft genome sequence of Methanobacterium formicicum DSM 3637, an archaebacterium isolated from the methane producer amoeba Pelomyxa palustris.</title>
        <authorList>
            <person name="Gutierrez G."/>
        </authorList>
    </citation>
    <scope>NUCLEOTIDE SEQUENCE [LARGE SCALE GENOMIC DNA]</scope>
    <source>
        <strain evidence="9">DSM 3637 / PP1</strain>
    </source>
</reference>
<keyword evidence="3 5" id="KW-0547">Nucleotide-binding</keyword>
<comment type="similarity">
    <text evidence="5">Belongs to the succinate/malate CoA ligase beta subunit family.</text>
</comment>
<dbReference type="InterPro" id="IPR005811">
    <property type="entry name" value="SUCC_ACL_C"/>
</dbReference>
<feature type="binding site" evidence="5">
    <location>
        <position position="99"/>
    </location>
    <ligand>
        <name>ATP</name>
        <dbReference type="ChEBI" id="CHEBI:30616"/>
    </ligand>
</feature>
<gene>
    <name evidence="5" type="primary">sucC</name>
    <name evidence="8" type="ORF">A994_04285</name>
</gene>
<comment type="function">
    <text evidence="5">Succinyl-CoA synthetase functions in the citric acid cycle (TCA), coupling the hydrolysis of succinyl-CoA to the synthesis of either ATP or GTP and thus represents the only step of substrate-level phosphorylation in the TCA. The beta subunit provides nucleotide specificity of the enzyme and binds the substrate succinate, while the binding sites for coenzyme A and phosphate are found in the alpha subunit.</text>
</comment>
<dbReference type="InterPro" id="IPR011761">
    <property type="entry name" value="ATP-grasp"/>
</dbReference>